<evidence type="ECO:0000256" key="3">
    <source>
        <dbReference type="ARBA" id="ARBA00023163"/>
    </source>
</evidence>
<keyword evidence="2 6" id="KW-0238">DNA-binding</keyword>
<evidence type="ECO:0000256" key="1">
    <source>
        <dbReference type="ARBA" id="ARBA00023015"/>
    </source>
</evidence>
<keyword evidence="1" id="KW-0805">Transcription regulation</keyword>
<dbReference type="RefSeq" id="WP_167112438.1">
    <property type="nucleotide sequence ID" value="NZ_JAANOU010000001.1"/>
</dbReference>
<sequence>MSVRHTGVTTDPAIVRDDEQMACDVREVLDRIGDKWTVLVINELAHGVRRFRQLQRDVPGISQRMLTLTLRRLERDGLVARTVYPTVPARVEYALTPTGHSLTFVLKAVADWAAEHRDTVIESRASWDSGTGTPGPGVERPAGFAAPAPGGVAGVRSGSGLPARSG</sequence>
<name>A0ABX0SQS6_9PSEU</name>
<dbReference type="PROSITE" id="PS51118">
    <property type="entry name" value="HTH_HXLR"/>
    <property type="match status" value="1"/>
</dbReference>
<keyword evidence="3" id="KW-0804">Transcription</keyword>
<feature type="domain" description="HTH hxlR-type" evidence="5">
    <location>
        <begin position="23"/>
        <end position="121"/>
    </location>
</feature>
<dbReference type="InterPro" id="IPR036390">
    <property type="entry name" value="WH_DNA-bd_sf"/>
</dbReference>
<dbReference type="SUPFAM" id="SSF46785">
    <property type="entry name" value="Winged helix' DNA-binding domain"/>
    <property type="match status" value="1"/>
</dbReference>
<evidence type="ECO:0000259" key="5">
    <source>
        <dbReference type="PROSITE" id="PS51118"/>
    </source>
</evidence>
<accession>A0ABX0SQS6</accession>
<dbReference type="Proteomes" id="UP000754495">
    <property type="component" value="Unassembled WGS sequence"/>
</dbReference>
<dbReference type="EMBL" id="JAANOU010000001">
    <property type="protein sequence ID" value="NIH79324.1"/>
    <property type="molecule type" value="Genomic_DNA"/>
</dbReference>
<dbReference type="InterPro" id="IPR036388">
    <property type="entry name" value="WH-like_DNA-bd_sf"/>
</dbReference>
<dbReference type="Gene3D" id="1.10.10.10">
    <property type="entry name" value="Winged helix-like DNA-binding domain superfamily/Winged helix DNA-binding domain"/>
    <property type="match status" value="1"/>
</dbReference>
<gene>
    <name evidence="6" type="ORF">FHX46_001854</name>
</gene>
<keyword evidence="7" id="KW-1185">Reference proteome</keyword>
<evidence type="ECO:0000256" key="4">
    <source>
        <dbReference type="SAM" id="MobiDB-lite"/>
    </source>
</evidence>
<evidence type="ECO:0000313" key="6">
    <source>
        <dbReference type="EMBL" id="NIH79324.1"/>
    </source>
</evidence>
<evidence type="ECO:0000313" key="7">
    <source>
        <dbReference type="Proteomes" id="UP000754495"/>
    </source>
</evidence>
<dbReference type="PANTHER" id="PTHR33204">
    <property type="entry name" value="TRANSCRIPTIONAL REGULATOR, MARR FAMILY"/>
    <property type="match status" value="1"/>
</dbReference>
<dbReference type="GO" id="GO:0003677">
    <property type="term" value="F:DNA binding"/>
    <property type="evidence" value="ECO:0007669"/>
    <property type="project" value="UniProtKB-KW"/>
</dbReference>
<comment type="caution">
    <text evidence="6">The sequence shown here is derived from an EMBL/GenBank/DDBJ whole genome shotgun (WGS) entry which is preliminary data.</text>
</comment>
<dbReference type="PANTHER" id="PTHR33204:SF39">
    <property type="entry name" value="TRANSCRIPTIONAL REGULATORY PROTEIN"/>
    <property type="match status" value="1"/>
</dbReference>
<dbReference type="Pfam" id="PF01638">
    <property type="entry name" value="HxlR"/>
    <property type="match status" value="1"/>
</dbReference>
<organism evidence="6 7">
    <name type="scientific">Amycolatopsis viridis</name>
    <dbReference type="NCBI Taxonomy" id="185678"/>
    <lineage>
        <taxon>Bacteria</taxon>
        <taxon>Bacillati</taxon>
        <taxon>Actinomycetota</taxon>
        <taxon>Actinomycetes</taxon>
        <taxon>Pseudonocardiales</taxon>
        <taxon>Pseudonocardiaceae</taxon>
        <taxon>Amycolatopsis</taxon>
    </lineage>
</organism>
<proteinExistence type="predicted"/>
<reference evidence="6 7" key="1">
    <citation type="submission" date="2020-03" db="EMBL/GenBank/DDBJ databases">
        <title>Sequencing the genomes of 1000 actinobacteria strains.</title>
        <authorList>
            <person name="Klenk H.-P."/>
        </authorList>
    </citation>
    <scope>NUCLEOTIDE SEQUENCE [LARGE SCALE GENOMIC DNA]</scope>
    <source>
        <strain evidence="6 7">DSM 45668</strain>
    </source>
</reference>
<dbReference type="InterPro" id="IPR002577">
    <property type="entry name" value="HTH_HxlR"/>
</dbReference>
<feature type="region of interest" description="Disordered" evidence="4">
    <location>
        <begin position="123"/>
        <end position="166"/>
    </location>
</feature>
<protein>
    <submittedName>
        <fullName evidence="6">DNA-binding HxlR family transcriptional regulator</fullName>
    </submittedName>
</protein>
<feature type="compositionally biased region" description="Low complexity" evidence="4">
    <location>
        <begin position="140"/>
        <end position="160"/>
    </location>
</feature>
<evidence type="ECO:0000256" key="2">
    <source>
        <dbReference type="ARBA" id="ARBA00023125"/>
    </source>
</evidence>